<evidence type="ECO:0000256" key="3">
    <source>
        <dbReference type="ARBA" id="ARBA00023295"/>
    </source>
</evidence>
<dbReference type="InterPro" id="IPR017853">
    <property type="entry name" value="GH"/>
</dbReference>
<reference evidence="5 6" key="1">
    <citation type="submission" date="2016-10" db="EMBL/GenBank/DDBJ databases">
        <authorList>
            <person name="Cai Z."/>
        </authorList>
    </citation>
    <scope>NUCLEOTIDE SEQUENCE [LARGE SCALE GENOMIC DNA]</scope>
</reference>
<dbReference type="InterPro" id="IPR000805">
    <property type="entry name" value="Glyco_hydro_26"/>
</dbReference>
<evidence type="ECO:0000259" key="4">
    <source>
        <dbReference type="PROSITE" id="PS51764"/>
    </source>
</evidence>
<keyword evidence="6" id="KW-1185">Reference proteome</keyword>
<protein>
    <recommendedName>
        <fullName evidence="4">GH26 domain-containing protein</fullName>
    </recommendedName>
</protein>
<name>A0A383VRQ5_TETOB</name>
<gene>
    <name evidence="5" type="ORF">BQ4739_LOCUS8576</name>
</gene>
<dbReference type="Proteomes" id="UP000256970">
    <property type="component" value="Unassembled WGS sequence"/>
</dbReference>
<evidence type="ECO:0000256" key="2">
    <source>
        <dbReference type="ARBA" id="ARBA00022801"/>
    </source>
</evidence>
<comment type="similarity">
    <text evidence="1">Belongs to the glycosyl hydrolase 26 family.</text>
</comment>
<dbReference type="PROSITE" id="PS51764">
    <property type="entry name" value="GH26"/>
    <property type="match status" value="1"/>
</dbReference>
<sequence length="365" mass="40065">MVTLEPFEGLEKAQDPAALEKLSEQVQAWEQMGVIVIVRFAHEMNGAWYPWCQQPTMYRRTFALVSWAVTRLAKRSTMLWAPNEGGGYPFNGGQYQLKCSPFDIGTPKSDCAQMDTNKDGVITMADDPYSPYYPGDDWVDWVGLSVYHFGANYPWGANKVPENNKFYNKITGNYIGANGDESGVPNFYDLFCNGTYGRTKPMIIGETAALFNLCDKVNPGRGCGDGSSNGTEMAIKSTWWKQVFAVTDSAVGPAVPKVFPQIKLINWFDIRKGEGEAEGNTVDWTISSKPTIRNPFLQQLTRRVPGNQQLYWQLPTVTKTRAAATAAAAAAATGANDKVLASSAAAVCPTFAVNQYTVVSNPRVG</sequence>
<evidence type="ECO:0000256" key="1">
    <source>
        <dbReference type="ARBA" id="ARBA00007754"/>
    </source>
</evidence>
<dbReference type="PANTHER" id="PTHR40079:SF4">
    <property type="entry name" value="GH26 DOMAIN-CONTAINING PROTEIN-RELATED"/>
    <property type="match status" value="1"/>
</dbReference>
<keyword evidence="3" id="KW-0326">Glycosidase</keyword>
<accession>A0A383VRQ5</accession>
<dbReference type="GO" id="GO:0006080">
    <property type="term" value="P:substituted mannan metabolic process"/>
    <property type="evidence" value="ECO:0007669"/>
    <property type="project" value="InterPro"/>
</dbReference>
<dbReference type="Gene3D" id="3.20.20.80">
    <property type="entry name" value="Glycosidases"/>
    <property type="match status" value="1"/>
</dbReference>
<feature type="domain" description="GH26" evidence="4">
    <location>
        <begin position="1"/>
        <end position="268"/>
    </location>
</feature>
<evidence type="ECO:0000313" key="5">
    <source>
        <dbReference type="EMBL" id="SZX68205.1"/>
    </source>
</evidence>
<dbReference type="GO" id="GO:0016985">
    <property type="term" value="F:mannan endo-1,4-beta-mannosidase activity"/>
    <property type="evidence" value="ECO:0007669"/>
    <property type="project" value="InterPro"/>
</dbReference>
<dbReference type="Pfam" id="PF02156">
    <property type="entry name" value="Glyco_hydro_26"/>
    <property type="match status" value="1"/>
</dbReference>
<evidence type="ECO:0000313" key="6">
    <source>
        <dbReference type="Proteomes" id="UP000256970"/>
    </source>
</evidence>
<dbReference type="AlphaFoldDB" id="A0A383VRQ5"/>
<dbReference type="PANTHER" id="PTHR40079">
    <property type="entry name" value="MANNAN ENDO-1,4-BETA-MANNOSIDASE E-RELATED"/>
    <property type="match status" value="1"/>
</dbReference>
<dbReference type="SUPFAM" id="SSF51445">
    <property type="entry name" value="(Trans)glycosidases"/>
    <property type="match status" value="1"/>
</dbReference>
<proteinExistence type="inferred from homology"/>
<keyword evidence="2" id="KW-0378">Hydrolase</keyword>
<dbReference type="EMBL" id="FNXT01000845">
    <property type="protein sequence ID" value="SZX68205.1"/>
    <property type="molecule type" value="Genomic_DNA"/>
</dbReference>
<dbReference type="InterPro" id="IPR022790">
    <property type="entry name" value="GH26_dom"/>
</dbReference>
<organism evidence="5 6">
    <name type="scientific">Tetradesmus obliquus</name>
    <name type="common">Green alga</name>
    <name type="synonym">Acutodesmus obliquus</name>
    <dbReference type="NCBI Taxonomy" id="3088"/>
    <lineage>
        <taxon>Eukaryota</taxon>
        <taxon>Viridiplantae</taxon>
        <taxon>Chlorophyta</taxon>
        <taxon>core chlorophytes</taxon>
        <taxon>Chlorophyceae</taxon>
        <taxon>CS clade</taxon>
        <taxon>Sphaeropleales</taxon>
        <taxon>Scenedesmaceae</taxon>
        <taxon>Tetradesmus</taxon>
    </lineage>
</organism>